<dbReference type="Pfam" id="PF00931">
    <property type="entry name" value="NB-ARC"/>
    <property type="match status" value="1"/>
</dbReference>
<dbReference type="Gene3D" id="3.40.50.300">
    <property type="entry name" value="P-loop containing nucleotide triphosphate hydrolases"/>
    <property type="match status" value="1"/>
</dbReference>
<dbReference type="GO" id="GO:0098542">
    <property type="term" value="P:defense response to other organism"/>
    <property type="evidence" value="ECO:0007669"/>
    <property type="project" value="TreeGrafter"/>
</dbReference>
<name>A0A8J5HLS7_ZINOF</name>
<sequence>MSTETPQTEIARYLAQSLHNRSLKAIQRSWEHQEPEVYKAKAGLGKLIRDILEFIQDLHIYDQHKQISNDCLDDWLWRFKEFFYATEDVLDDLDFIEFRSGKWQGDGASAFEEMRFMKAIGKLPEVIKTAAGLFSENKHFKNELQKSKPVFSSLDQQIITGSGLRTLPYKVRELKGRAMEKAKILEAIFHKAEGESKKSPVMISITGPVGIGKTDLARAVYNSAQVAAEFDVRAWIYMGNHHLGEWWLTLQRSVSASVYKQSKIHRTSGSSLGDSILETMKTEIKGRKVLIVLDNLTEGFCDDLLKYGAKVGSRIIVTSQFRHVGNSDDLLFDVELDGLEEEEYLKLFKECALGDRNRNKNPELEDIVEEIAKRFGGNPLAAVRIGRLLKSQADKDHWRIISRSNLGVIDPTESNILSVLRRSYEQLPWLSKQCYLAYALFPKNYPFEKGQLLRIWNATGFGSCDSFGVFSERSFFVSSAKENDKLVLQATLHELADCICDGEFFRLETEIKEKDVIEIPHKAQHVYVTADNFVKVCKVLQKQTHLRSLVIGGTLSSEEHKTNFMELLEEVLRNWKGLRLLMISVLPSGKLPGAIGGLRHLRYLELPTETITKDSVQELPAWLSDKQFVGLRQLQNLKELRQAIRKLQTGESSDEFETIEELSPREPRDSSVSPPLEFSKDDPRGSVNDRNAFITQEAKKFMWQNVGCSVWVNFASTGPSGEADRLTERKKRSTGQTRRLTGRVDVEAERADRVSEQVADQALMPIGTSSIERAADRDLRMTQFP</sequence>
<dbReference type="GO" id="GO:0043531">
    <property type="term" value="F:ADP binding"/>
    <property type="evidence" value="ECO:0007669"/>
    <property type="project" value="InterPro"/>
</dbReference>
<evidence type="ECO:0000313" key="3">
    <source>
        <dbReference type="EMBL" id="KAG6522153.1"/>
    </source>
</evidence>
<feature type="region of interest" description="Disordered" evidence="1">
    <location>
        <begin position="719"/>
        <end position="739"/>
    </location>
</feature>
<dbReference type="EMBL" id="JACMSC010000005">
    <property type="protein sequence ID" value="KAG6522153.1"/>
    <property type="molecule type" value="Genomic_DNA"/>
</dbReference>
<dbReference type="SUPFAM" id="SSF52540">
    <property type="entry name" value="P-loop containing nucleoside triphosphate hydrolases"/>
    <property type="match status" value="1"/>
</dbReference>
<comment type="caution">
    <text evidence="3">The sequence shown here is derived from an EMBL/GenBank/DDBJ whole genome shotgun (WGS) entry which is preliminary data.</text>
</comment>
<dbReference type="PANTHER" id="PTHR23155">
    <property type="entry name" value="DISEASE RESISTANCE PROTEIN RP"/>
    <property type="match status" value="1"/>
</dbReference>
<protein>
    <recommendedName>
        <fullName evidence="2">NB-ARC domain-containing protein</fullName>
    </recommendedName>
</protein>
<keyword evidence="4" id="KW-1185">Reference proteome</keyword>
<dbReference type="InterPro" id="IPR032675">
    <property type="entry name" value="LRR_dom_sf"/>
</dbReference>
<feature type="domain" description="NB-ARC" evidence="2">
    <location>
        <begin position="197"/>
        <end position="352"/>
    </location>
</feature>
<evidence type="ECO:0000259" key="2">
    <source>
        <dbReference type="Pfam" id="PF00931"/>
    </source>
</evidence>
<dbReference type="AlphaFoldDB" id="A0A8J5HLS7"/>
<proteinExistence type="predicted"/>
<dbReference type="PRINTS" id="PR00364">
    <property type="entry name" value="DISEASERSIST"/>
</dbReference>
<dbReference type="PANTHER" id="PTHR23155:SF1205">
    <property type="entry name" value="DISEASE RESISTANCE PROTEIN RPM1"/>
    <property type="match status" value="1"/>
</dbReference>
<feature type="region of interest" description="Disordered" evidence="1">
    <location>
        <begin position="651"/>
        <end position="688"/>
    </location>
</feature>
<gene>
    <name evidence="3" type="ORF">ZIOFF_019290</name>
</gene>
<dbReference type="Gene3D" id="1.10.8.430">
    <property type="entry name" value="Helical domain of apoptotic protease-activating factors"/>
    <property type="match status" value="1"/>
</dbReference>
<accession>A0A8J5HLS7</accession>
<reference evidence="3 4" key="1">
    <citation type="submission" date="2020-08" db="EMBL/GenBank/DDBJ databases">
        <title>Plant Genome Project.</title>
        <authorList>
            <person name="Zhang R.-G."/>
        </authorList>
    </citation>
    <scope>NUCLEOTIDE SEQUENCE [LARGE SCALE GENOMIC DNA]</scope>
    <source>
        <tissue evidence="3">Rhizome</tissue>
    </source>
</reference>
<dbReference type="InterPro" id="IPR044974">
    <property type="entry name" value="Disease_R_plants"/>
</dbReference>
<evidence type="ECO:0000256" key="1">
    <source>
        <dbReference type="SAM" id="MobiDB-lite"/>
    </source>
</evidence>
<dbReference type="InterPro" id="IPR042197">
    <property type="entry name" value="Apaf_helical"/>
</dbReference>
<dbReference type="InterPro" id="IPR027417">
    <property type="entry name" value="P-loop_NTPase"/>
</dbReference>
<dbReference type="SUPFAM" id="SSF52047">
    <property type="entry name" value="RNI-like"/>
    <property type="match status" value="1"/>
</dbReference>
<dbReference type="Gene3D" id="3.80.10.10">
    <property type="entry name" value="Ribonuclease Inhibitor"/>
    <property type="match status" value="1"/>
</dbReference>
<evidence type="ECO:0000313" key="4">
    <source>
        <dbReference type="Proteomes" id="UP000734854"/>
    </source>
</evidence>
<dbReference type="InterPro" id="IPR002182">
    <property type="entry name" value="NB-ARC"/>
</dbReference>
<dbReference type="Proteomes" id="UP000734854">
    <property type="component" value="Unassembled WGS sequence"/>
</dbReference>
<organism evidence="3 4">
    <name type="scientific">Zingiber officinale</name>
    <name type="common">Ginger</name>
    <name type="synonym">Amomum zingiber</name>
    <dbReference type="NCBI Taxonomy" id="94328"/>
    <lineage>
        <taxon>Eukaryota</taxon>
        <taxon>Viridiplantae</taxon>
        <taxon>Streptophyta</taxon>
        <taxon>Embryophyta</taxon>
        <taxon>Tracheophyta</taxon>
        <taxon>Spermatophyta</taxon>
        <taxon>Magnoliopsida</taxon>
        <taxon>Liliopsida</taxon>
        <taxon>Zingiberales</taxon>
        <taxon>Zingiberaceae</taxon>
        <taxon>Zingiber</taxon>
    </lineage>
</organism>